<accession>A0A0D8J6Q0</accession>
<dbReference type="Proteomes" id="UP000449193">
    <property type="component" value="Unassembled WGS sequence"/>
</dbReference>
<evidence type="ECO:0000313" key="2">
    <source>
        <dbReference type="EMBL" id="KUE75442.1"/>
    </source>
</evidence>
<evidence type="ECO:0000313" key="7">
    <source>
        <dbReference type="Proteomes" id="UP000449193"/>
    </source>
</evidence>
<proteinExistence type="predicted"/>
<evidence type="ECO:0000313" key="4">
    <source>
        <dbReference type="EMBL" id="MTS50669.1"/>
    </source>
</evidence>
<dbReference type="Proteomes" id="UP000472755">
    <property type="component" value="Unassembled WGS sequence"/>
</dbReference>
<dbReference type="EMBL" id="LMUA01000021">
    <property type="protein sequence ID" value="KUE75442.1"/>
    <property type="molecule type" value="Genomic_DNA"/>
</dbReference>
<dbReference type="Proteomes" id="UP000053433">
    <property type="component" value="Unassembled WGS sequence"/>
</dbReference>
<accession>A0A0W7TNN6</accession>
<organism evidence="1 5">
    <name type="scientific">Ruthenibacterium lactatiformans</name>
    <dbReference type="NCBI Taxonomy" id="1550024"/>
    <lineage>
        <taxon>Bacteria</taxon>
        <taxon>Bacillati</taxon>
        <taxon>Bacillota</taxon>
        <taxon>Clostridia</taxon>
        <taxon>Eubacteriales</taxon>
        <taxon>Oscillospiraceae</taxon>
        <taxon>Ruthenibacterium</taxon>
    </lineage>
</organism>
<gene>
    <name evidence="2" type="ORF">ASJ35_13610</name>
    <name evidence="4" type="ORF">GMD52_03835</name>
    <name evidence="3" type="ORF">GMD59_01150</name>
    <name evidence="1" type="ORF">TQ39_01250</name>
</gene>
<reference evidence="1" key="1">
    <citation type="submission" date="2015-02" db="EMBL/GenBank/DDBJ databases">
        <title>A novel member of the family Ruminococcaceae isolated from human feces.</title>
        <authorList>
            <person name="Shkoporov A.N."/>
            <person name="Chaplin A.V."/>
            <person name="Motuzova O.V."/>
            <person name="Kafarskaia L.I."/>
            <person name="Khokhlova E.V."/>
            <person name="Efimov B.A."/>
        </authorList>
    </citation>
    <scope>NUCLEOTIDE SEQUENCE [LARGE SCALE GENOMIC DNA]</scope>
    <source>
        <strain evidence="1">585-1</strain>
    </source>
</reference>
<dbReference type="EMBL" id="WMZR01000003">
    <property type="protein sequence ID" value="MTS50669.1"/>
    <property type="molecule type" value="Genomic_DNA"/>
</dbReference>
<evidence type="ECO:0000313" key="3">
    <source>
        <dbReference type="EMBL" id="MTS25889.1"/>
    </source>
</evidence>
<evidence type="ECO:0000313" key="8">
    <source>
        <dbReference type="Proteomes" id="UP000472755"/>
    </source>
</evidence>
<dbReference type="RefSeq" id="WP_050004262.1">
    <property type="nucleotide sequence ID" value="NZ_CAOJUJ010000027.1"/>
</dbReference>
<dbReference type="GeneID" id="42855262"/>
<comment type="caution">
    <text evidence="1">The sequence shown here is derived from an EMBL/GenBank/DDBJ whole genome shotgun (WGS) entry which is preliminary data.</text>
</comment>
<keyword evidence="5" id="KW-1185">Reference proteome</keyword>
<dbReference type="AlphaFoldDB" id="A0A0D8J6Q0"/>
<sequence>MPEYRLKTPALARKVVGLYRKIEQGTVLAYKKIEDRFVDAFLEKVENAAQKEDEEAQADAGTRD</sequence>
<dbReference type="EMBL" id="JXXK01000001">
    <property type="protein sequence ID" value="KJF41468.1"/>
    <property type="molecule type" value="Genomic_DNA"/>
</dbReference>
<evidence type="ECO:0000313" key="6">
    <source>
        <dbReference type="Proteomes" id="UP000053433"/>
    </source>
</evidence>
<protein>
    <submittedName>
        <fullName evidence="1">Uncharacterized protein</fullName>
    </submittedName>
</protein>
<dbReference type="Proteomes" id="UP000032483">
    <property type="component" value="Unassembled WGS sequence"/>
</dbReference>
<reference evidence="2 6" key="2">
    <citation type="submission" date="2015-10" db="EMBL/GenBank/DDBJ databases">
        <title>A novel member of the family Ruminococcaceae isolated from human faeces.</title>
        <authorList>
            <person name="Shkoporov A.N."/>
            <person name="Chaplin A.V."/>
            <person name="Motuzova O.V."/>
            <person name="Kafarskaia L.I."/>
            <person name="Efimov B.A."/>
        </authorList>
    </citation>
    <scope>NUCLEOTIDE SEQUENCE [LARGE SCALE GENOMIC DNA]</scope>
    <source>
        <strain evidence="2 6">668</strain>
    </source>
</reference>
<dbReference type="EMBL" id="WMZU01000001">
    <property type="protein sequence ID" value="MTS25889.1"/>
    <property type="molecule type" value="Genomic_DNA"/>
</dbReference>
<evidence type="ECO:0000313" key="1">
    <source>
        <dbReference type="EMBL" id="KJF41468.1"/>
    </source>
</evidence>
<name>A0A0D8J6Q0_9FIRM</name>
<evidence type="ECO:0000313" key="5">
    <source>
        <dbReference type="Proteomes" id="UP000032483"/>
    </source>
</evidence>
<reference evidence="7 8" key="3">
    <citation type="journal article" date="2019" name="Nat. Med.">
        <title>A library of human gut bacterial isolates paired with longitudinal multiomics data enables mechanistic microbiome research.</title>
        <authorList>
            <person name="Poyet M."/>
            <person name="Groussin M."/>
            <person name="Gibbons S.M."/>
            <person name="Avila-Pacheco J."/>
            <person name="Jiang X."/>
            <person name="Kearney S.M."/>
            <person name="Perrotta A.R."/>
            <person name="Berdy B."/>
            <person name="Zhao S."/>
            <person name="Lieberman T.D."/>
            <person name="Swanson P.K."/>
            <person name="Smith M."/>
            <person name="Roesemann S."/>
            <person name="Alexander J.E."/>
            <person name="Rich S.A."/>
            <person name="Livny J."/>
            <person name="Vlamakis H."/>
            <person name="Clish C."/>
            <person name="Bullock K."/>
            <person name="Deik A."/>
            <person name="Scott J."/>
            <person name="Pierce K.A."/>
            <person name="Xavier R.J."/>
            <person name="Alm E.J."/>
        </authorList>
    </citation>
    <scope>NUCLEOTIDE SEQUENCE [LARGE SCALE GENOMIC DNA]</scope>
    <source>
        <strain evidence="3 8">BIOML-A4</strain>
        <strain evidence="4 7">BIOML-A7</strain>
    </source>
</reference>